<keyword evidence="1" id="KW-0472">Membrane</keyword>
<protein>
    <submittedName>
        <fullName evidence="2">Uncharacterized protein</fullName>
    </submittedName>
</protein>
<organism evidence="2">
    <name type="scientific">viral metagenome</name>
    <dbReference type="NCBI Taxonomy" id="1070528"/>
    <lineage>
        <taxon>unclassified sequences</taxon>
        <taxon>metagenomes</taxon>
        <taxon>organismal metagenomes</taxon>
    </lineage>
</organism>
<gene>
    <name evidence="2" type="ORF">MM415B03103_0004</name>
</gene>
<reference evidence="2" key="1">
    <citation type="submission" date="2020-03" db="EMBL/GenBank/DDBJ databases">
        <title>The deep terrestrial virosphere.</title>
        <authorList>
            <person name="Holmfeldt K."/>
            <person name="Nilsson E."/>
            <person name="Simone D."/>
            <person name="Lopez-Fernandez M."/>
            <person name="Wu X."/>
            <person name="de Brujin I."/>
            <person name="Lundin D."/>
            <person name="Andersson A."/>
            <person name="Bertilsson S."/>
            <person name="Dopson M."/>
        </authorList>
    </citation>
    <scope>NUCLEOTIDE SEQUENCE</scope>
    <source>
        <strain evidence="2">MM415B03103</strain>
    </source>
</reference>
<accession>A0A6M3KZ79</accession>
<dbReference type="AlphaFoldDB" id="A0A6M3KZ79"/>
<dbReference type="EMBL" id="MT142665">
    <property type="protein sequence ID" value="QJA86871.1"/>
    <property type="molecule type" value="Genomic_DNA"/>
</dbReference>
<sequence length="73" mass="7570">MNVEPEVTSLGVASFVRHNIVPPDDALNAPTSVIVSVDEMLNALTNCNVSFDTFVVVLVTVAAALAVSVTNAV</sequence>
<name>A0A6M3KZ79_9ZZZZ</name>
<keyword evidence="1" id="KW-1133">Transmembrane helix</keyword>
<proteinExistence type="predicted"/>
<feature type="transmembrane region" description="Helical" evidence="1">
    <location>
        <begin position="49"/>
        <end position="69"/>
    </location>
</feature>
<evidence type="ECO:0000256" key="1">
    <source>
        <dbReference type="SAM" id="Phobius"/>
    </source>
</evidence>
<evidence type="ECO:0000313" key="2">
    <source>
        <dbReference type="EMBL" id="QJA86871.1"/>
    </source>
</evidence>
<keyword evidence="1" id="KW-0812">Transmembrane</keyword>